<keyword evidence="1 5" id="KW-0169">Cobalamin biosynthesis</keyword>
<dbReference type="InterPro" id="IPR036074">
    <property type="entry name" value="CbiD_sf"/>
</dbReference>
<gene>
    <name evidence="5" type="primary">cbiD</name>
    <name evidence="6" type="ORF">HMPREF3180_01960</name>
</gene>
<accession>A0A133ZZN4</accession>
<evidence type="ECO:0000256" key="3">
    <source>
        <dbReference type="ARBA" id="ARBA00022679"/>
    </source>
</evidence>
<dbReference type="SUPFAM" id="SSF111342">
    <property type="entry name" value="CbiD-like"/>
    <property type="match status" value="1"/>
</dbReference>
<dbReference type="Proteomes" id="UP000070483">
    <property type="component" value="Unassembled WGS sequence"/>
</dbReference>
<evidence type="ECO:0000256" key="5">
    <source>
        <dbReference type="HAMAP-Rule" id="MF_00787"/>
    </source>
</evidence>
<sequence length="368" mass="40497">MGNYVYFNGRKLRYGYTTGSSATAATKAALLLLLGKVEKIEAVEIDVPAGERIKIGIKSFEKTKDYATATVVKDGGDDPDVTHSLEIVSKVSFRKDNKINIFGGKGVGKVTKVGLPVEVGKSAINPTPMKMLTNIVEEFLPNGKGVDVEISVPLGEEAAKKTMNAKLGIIGGISILGTMGIVRPMSEESWKASLAIELKQNLTYFNTKTAIFLFGNRGKMFLSKEFPKRAEEGVVISNFVGYMFDKACEYEVKKIYFIGELGKFVKVAGGIFHTHSRVSDAKMEILAANALLVGEKLENVYKILESNTTEEASGYIEKKEVFNLLAEKAKQKCEEHCRKNGWDLEVETLILSAEKKVIGQSKDFFKDF</sequence>
<comment type="similarity">
    <text evidence="5">Belongs to the CbiD family.</text>
</comment>
<evidence type="ECO:0000313" key="7">
    <source>
        <dbReference type="Proteomes" id="UP000070483"/>
    </source>
</evidence>
<dbReference type="GO" id="GO:0032259">
    <property type="term" value="P:methylation"/>
    <property type="evidence" value="ECO:0007669"/>
    <property type="project" value="UniProtKB-KW"/>
</dbReference>
<dbReference type="PIRSF" id="PIRSF026782">
    <property type="entry name" value="CbiD"/>
    <property type="match status" value="1"/>
</dbReference>
<dbReference type="GO" id="GO:0019251">
    <property type="term" value="P:anaerobic cobalamin biosynthetic process"/>
    <property type="evidence" value="ECO:0007669"/>
    <property type="project" value="UniProtKB-UniRule"/>
</dbReference>
<keyword evidence="7" id="KW-1185">Reference proteome</keyword>
<keyword evidence="4 5" id="KW-0949">S-adenosyl-L-methionine</keyword>
<dbReference type="AlphaFoldDB" id="A0A133ZZN4"/>
<dbReference type="EC" id="2.1.1.195" evidence="5"/>
<dbReference type="STRING" id="157687.HMPREF3180_01960"/>
<comment type="caution">
    <text evidence="6">The sequence shown here is derived from an EMBL/GenBank/DDBJ whole genome shotgun (WGS) entry which is preliminary data.</text>
</comment>
<dbReference type="GO" id="GO:0043780">
    <property type="term" value="F:cobalt-precorrin-5B C1-methyltransferase activity"/>
    <property type="evidence" value="ECO:0007669"/>
    <property type="project" value="RHEA"/>
</dbReference>
<dbReference type="Gene3D" id="3.30.2110.10">
    <property type="entry name" value="CbiD-like"/>
    <property type="match status" value="1"/>
</dbReference>
<reference evidence="7" key="1">
    <citation type="submission" date="2016-01" db="EMBL/GenBank/DDBJ databases">
        <authorList>
            <person name="Mitreva M."/>
            <person name="Pepin K.H."/>
            <person name="Mihindukulasuriya K.A."/>
            <person name="Fulton R."/>
            <person name="Fronick C."/>
            <person name="O'Laughlin M."/>
            <person name="Miner T."/>
            <person name="Herter B."/>
            <person name="Rosa B.A."/>
            <person name="Cordes M."/>
            <person name="Tomlinson C."/>
            <person name="Wollam A."/>
            <person name="Palsikar V.B."/>
            <person name="Mardis E.R."/>
            <person name="Wilson R.K."/>
        </authorList>
    </citation>
    <scope>NUCLEOTIDE SEQUENCE [LARGE SCALE GENOMIC DNA]</scope>
    <source>
        <strain evidence="7">KA00185</strain>
    </source>
</reference>
<dbReference type="PANTHER" id="PTHR35863:SF1">
    <property type="entry name" value="COBALT-PRECORRIN-5B C(1)-METHYLTRANSFERASE"/>
    <property type="match status" value="1"/>
</dbReference>
<comment type="catalytic activity">
    <reaction evidence="5">
        <text>Co-precorrin-5B + S-adenosyl-L-methionine = Co-precorrin-6A + S-adenosyl-L-homocysteine</text>
        <dbReference type="Rhea" id="RHEA:26285"/>
        <dbReference type="ChEBI" id="CHEBI:57856"/>
        <dbReference type="ChEBI" id="CHEBI:59789"/>
        <dbReference type="ChEBI" id="CHEBI:60063"/>
        <dbReference type="ChEBI" id="CHEBI:60064"/>
        <dbReference type="EC" id="2.1.1.195"/>
    </reaction>
</comment>
<proteinExistence type="inferred from homology"/>
<dbReference type="OrthoDB" id="6439987at2"/>
<evidence type="ECO:0000256" key="1">
    <source>
        <dbReference type="ARBA" id="ARBA00022573"/>
    </source>
</evidence>
<evidence type="ECO:0000256" key="2">
    <source>
        <dbReference type="ARBA" id="ARBA00022603"/>
    </source>
</evidence>
<keyword evidence="3 5" id="KW-0808">Transferase</keyword>
<keyword evidence="2 5" id="KW-0489">Methyltransferase</keyword>
<dbReference type="HAMAP" id="MF_00787">
    <property type="entry name" value="CbiD"/>
    <property type="match status" value="1"/>
</dbReference>
<comment type="pathway">
    <text evidence="5">Cofactor biosynthesis; adenosylcobalamin biosynthesis; cob(II)yrinate a,c-diamide from sirohydrochlorin (anaerobic route): step 6/10.</text>
</comment>
<dbReference type="RefSeq" id="WP_060918499.1">
    <property type="nucleotide sequence ID" value="NZ_KQ960109.1"/>
</dbReference>
<dbReference type="InterPro" id="IPR002748">
    <property type="entry name" value="CbiD"/>
</dbReference>
<dbReference type="NCBIfam" id="TIGR00312">
    <property type="entry name" value="cbiD"/>
    <property type="match status" value="1"/>
</dbReference>
<dbReference type="PATRIC" id="fig|157687.3.peg.1958"/>
<dbReference type="UniPathway" id="UPA00148">
    <property type="reaction ID" value="UER00227"/>
</dbReference>
<organism evidence="6 7">
    <name type="scientific">Leptotrichia wadei</name>
    <dbReference type="NCBI Taxonomy" id="157687"/>
    <lineage>
        <taxon>Bacteria</taxon>
        <taxon>Fusobacteriati</taxon>
        <taxon>Fusobacteriota</taxon>
        <taxon>Fusobacteriia</taxon>
        <taxon>Fusobacteriales</taxon>
        <taxon>Leptotrichiaceae</taxon>
        <taxon>Leptotrichia</taxon>
    </lineage>
</organism>
<evidence type="ECO:0000313" key="6">
    <source>
        <dbReference type="EMBL" id="KXB60894.1"/>
    </source>
</evidence>
<dbReference type="PANTHER" id="PTHR35863">
    <property type="entry name" value="COBALT-PRECORRIN-5B C(1)-METHYLTRANSFERASE"/>
    <property type="match status" value="1"/>
</dbReference>
<comment type="function">
    <text evidence="5">Catalyzes the methylation of C-1 in cobalt-precorrin-5B to form cobalt-precorrin-6A.</text>
</comment>
<dbReference type="Pfam" id="PF01888">
    <property type="entry name" value="CbiD"/>
    <property type="match status" value="1"/>
</dbReference>
<protein>
    <recommendedName>
        <fullName evidence="5">Cobalt-precorrin-5B C(1)-methyltransferase</fullName>
        <ecNumber evidence="5">2.1.1.195</ecNumber>
    </recommendedName>
    <alternativeName>
        <fullName evidence="5">Cobalt-precorrin-6A synthase</fullName>
    </alternativeName>
</protein>
<evidence type="ECO:0000256" key="4">
    <source>
        <dbReference type="ARBA" id="ARBA00022691"/>
    </source>
</evidence>
<dbReference type="EMBL" id="LSDD01000149">
    <property type="protein sequence ID" value="KXB60894.1"/>
    <property type="molecule type" value="Genomic_DNA"/>
</dbReference>
<name>A0A133ZZN4_9FUSO</name>